<feature type="region of interest" description="Disordered" evidence="1">
    <location>
        <begin position="1"/>
        <end position="96"/>
    </location>
</feature>
<dbReference type="AlphaFoldDB" id="A0A0P4RCY1"/>
<organism evidence="2 3">
    <name type="scientific">Streptomyces lydicamycinicus</name>
    <dbReference type="NCBI Taxonomy" id="1546107"/>
    <lineage>
        <taxon>Bacteria</taxon>
        <taxon>Bacillati</taxon>
        <taxon>Actinomycetota</taxon>
        <taxon>Actinomycetes</taxon>
        <taxon>Kitasatosporales</taxon>
        <taxon>Streptomycetaceae</taxon>
        <taxon>Streptomyces</taxon>
    </lineage>
</organism>
<feature type="compositionally biased region" description="Low complexity" evidence="1">
    <location>
        <begin position="61"/>
        <end position="73"/>
    </location>
</feature>
<accession>A0A0P4RCY1</accession>
<protein>
    <submittedName>
        <fullName evidence="2">Uncharacterized protein</fullName>
    </submittedName>
</protein>
<name>A0A0P4RCY1_9ACTN</name>
<reference evidence="3" key="1">
    <citation type="submission" date="2014-09" db="EMBL/GenBank/DDBJ databases">
        <title>Whole genome shotgun sequence of Streptomyces sp. NBRC 110027.</title>
        <authorList>
            <person name="Komaki H."/>
            <person name="Ichikawa N."/>
            <person name="Katano-Makiyama Y."/>
            <person name="Hosoyama A."/>
            <person name="Hashimoto M."/>
            <person name="Uohara A."/>
            <person name="Kitahashi Y."/>
            <person name="Ohji S."/>
            <person name="Kimura A."/>
            <person name="Yamazoe A."/>
            <person name="Igarashi Y."/>
            <person name="Fujita N."/>
        </authorList>
    </citation>
    <scope>NUCLEOTIDE SEQUENCE [LARGE SCALE GENOMIC DNA]</scope>
    <source>
        <strain evidence="3">NBRC 110027</strain>
    </source>
</reference>
<evidence type="ECO:0000256" key="1">
    <source>
        <dbReference type="SAM" id="MobiDB-lite"/>
    </source>
</evidence>
<feature type="compositionally biased region" description="Basic and acidic residues" evidence="1">
    <location>
        <begin position="12"/>
        <end position="28"/>
    </location>
</feature>
<keyword evidence="3" id="KW-1185">Reference proteome</keyword>
<gene>
    <name evidence="2" type="ORF">TPA0598_07_07000</name>
</gene>
<evidence type="ECO:0000313" key="3">
    <source>
        <dbReference type="Proteomes" id="UP000048965"/>
    </source>
</evidence>
<evidence type="ECO:0000313" key="2">
    <source>
        <dbReference type="EMBL" id="GAO10976.1"/>
    </source>
</evidence>
<dbReference type="Proteomes" id="UP000048965">
    <property type="component" value="Unassembled WGS sequence"/>
</dbReference>
<reference evidence="2 3" key="2">
    <citation type="journal article" date="2015" name="Stand. Genomic Sci.">
        <title>Draft genome sequence of marine-derived Streptomyces sp. TP-A0598, a producer of anti-MRSA antibiotic lydicamycins.</title>
        <authorList>
            <person name="Komaki H."/>
            <person name="Ichikawa N."/>
            <person name="Hosoyama A."/>
            <person name="Fujita N."/>
            <person name="Igarashi Y."/>
        </authorList>
    </citation>
    <scope>NUCLEOTIDE SEQUENCE [LARGE SCALE GENOMIC DNA]</scope>
    <source>
        <strain evidence="2 3">NBRC 110027</strain>
    </source>
</reference>
<sequence length="96" mass="9878">MIVAACPGAETLRFERDRNTGERSDDGRAGLPLNSPPTSGPPTSGPQSSGDDLSIVVRQELPGGAPIAPPALITYSVGAGPPDPKDPRKPPVILKQ</sequence>
<comment type="caution">
    <text evidence="2">The sequence shown here is derived from an EMBL/GenBank/DDBJ whole genome shotgun (WGS) entry which is preliminary data.</text>
</comment>
<feature type="compositionally biased region" description="Pro residues" evidence="1">
    <location>
        <begin position="34"/>
        <end position="44"/>
    </location>
</feature>
<proteinExistence type="predicted"/>
<dbReference type="EMBL" id="BBNO01000007">
    <property type="protein sequence ID" value="GAO10976.1"/>
    <property type="molecule type" value="Genomic_DNA"/>
</dbReference>